<dbReference type="InterPro" id="IPR003593">
    <property type="entry name" value="AAA+_ATPase"/>
</dbReference>
<dbReference type="InterPro" id="IPR003439">
    <property type="entry name" value="ABC_transporter-like_ATP-bd"/>
</dbReference>
<keyword evidence="11" id="KW-1185">Reference proteome</keyword>
<dbReference type="Pfam" id="PF00005">
    <property type="entry name" value="ABC_tran"/>
    <property type="match status" value="1"/>
</dbReference>
<dbReference type="EMBL" id="JBHULG010000001">
    <property type="protein sequence ID" value="MFD2544193.1"/>
    <property type="molecule type" value="Genomic_DNA"/>
</dbReference>
<feature type="transmembrane region" description="Helical" evidence="7">
    <location>
        <begin position="147"/>
        <end position="170"/>
    </location>
</feature>
<dbReference type="SUPFAM" id="SSF52540">
    <property type="entry name" value="P-loop containing nucleoside triphosphate hydrolases"/>
    <property type="match status" value="1"/>
</dbReference>
<dbReference type="SUPFAM" id="SSF90123">
    <property type="entry name" value="ABC transporter transmembrane region"/>
    <property type="match status" value="1"/>
</dbReference>
<dbReference type="InterPro" id="IPR027417">
    <property type="entry name" value="P-loop_NTPase"/>
</dbReference>
<dbReference type="GO" id="GO:0005524">
    <property type="term" value="F:ATP binding"/>
    <property type="evidence" value="ECO:0007669"/>
    <property type="project" value="UniProtKB-KW"/>
</dbReference>
<sequence length="594" mass="67126">MKTLLYYLKPYRTLLFISLALAAVNQVFSLFSPAITGNILDRFVTHPGFFDKEKTLPRNIDQYIYGTDANHGILYFLGLLIGTAMVSRIAKAFQDYAVNVIIQKFGAKIFTDGLQHSMRLPYQEFEDQSSGETLSILTKVRTDTERFITSFVNVFFGIIVSIIFVSIYAIRLHWSIMPVYIVGIFVISFVTNILSKKIKSIQKNIVSETNALAGTTTESLRNIEIVKSLGLTNQEVKRLNNNTYKILNLELKKVKSIRSLSFIQGTMVNFLQQLITLTLLLLIFKDIVSPGQYLSLMFYGFFIFGPMQEIGNIIISYREAQASLNNFDQLMKKSPEPSPKNPRKIGAINDLEFRNVAFKHQSAQYKALNRISFEVKNGETIAFVGPSGSGKSTLVKMLVGLYRPQEGEIFYNQIPGKDFDFDELRNQIGFVTQDTQLFAGTIRENLLFVNPNATDEDIRTALEKASCTNLLNRAEKGIETVIGEGGLKLSGGEKQRIAIARALLRKPHLLIFDEATSALDSITEEEITATIREISLEKEQITVLIAHRLSTIMHADRIFVLERGQIIETGSHEALLNEKGLYYAMWRQQIGERK</sequence>
<dbReference type="RefSeq" id="WP_255926976.1">
    <property type="nucleotide sequence ID" value="NZ_JANFQP010000001.1"/>
</dbReference>
<name>A0ABW5K5N2_9FLAO</name>
<dbReference type="PANTHER" id="PTHR43394:SF1">
    <property type="entry name" value="ATP-BINDING CASSETTE SUB-FAMILY B MEMBER 10, MITOCHONDRIAL"/>
    <property type="match status" value="1"/>
</dbReference>
<feature type="transmembrane region" description="Helical" evidence="7">
    <location>
        <begin position="262"/>
        <end position="284"/>
    </location>
</feature>
<evidence type="ECO:0000313" key="11">
    <source>
        <dbReference type="Proteomes" id="UP001597394"/>
    </source>
</evidence>
<reference evidence="11" key="1">
    <citation type="journal article" date="2019" name="Int. J. Syst. Evol. Microbiol.">
        <title>The Global Catalogue of Microorganisms (GCM) 10K type strain sequencing project: providing services to taxonomists for standard genome sequencing and annotation.</title>
        <authorList>
            <consortium name="The Broad Institute Genomics Platform"/>
            <consortium name="The Broad Institute Genome Sequencing Center for Infectious Disease"/>
            <person name="Wu L."/>
            <person name="Ma J."/>
        </authorList>
    </citation>
    <scope>NUCLEOTIDE SEQUENCE [LARGE SCALE GENOMIC DNA]</scope>
    <source>
        <strain evidence="11">KCTC 52204</strain>
    </source>
</reference>
<dbReference type="SMART" id="SM00382">
    <property type="entry name" value="AAA"/>
    <property type="match status" value="1"/>
</dbReference>
<evidence type="ECO:0000256" key="7">
    <source>
        <dbReference type="SAM" id="Phobius"/>
    </source>
</evidence>
<comment type="caution">
    <text evidence="10">The sequence shown here is derived from an EMBL/GenBank/DDBJ whole genome shotgun (WGS) entry which is preliminary data.</text>
</comment>
<dbReference type="PANTHER" id="PTHR43394">
    <property type="entry name" value="ATP-DEPENDENT PERMEASE MDL1, MITOCHONDRIAL"/>
    <property type="match status" value="1"/>
</dbReference>
<dbReference type="InterPro" id="IPR039421">
    <property type="entry name" value="Type_1_exporter"/>
</dbReference>
<evidence type="ECO:0000259" key="8">
    <source>
        <dbReference type="PROSITE" id="PS50893"/>
    </source>
</evidence>
<evidence type="ECO:0000256" key="6">
    <source>
        <dbReference type="ARBA" id="ARBA00023136"/>
    </source>
</evidence>
<dbReference type="PROSITE" id="PS50893">
    <property type="entry name" value="ABC_TRANSPORTER_2"/>
    <property type="match status" value="1"/>
</dbReference>
<dbReference type="InterPro" id="IPR011527">
    <property type="entry name" value="ABC1_TM_dom"/>
</dbReference>
<keyword evidence="6 7" id="KW-0472">Membrane</keyword>
<comment type="subcellular location">
    <subcellularLocation>
        <location evidence="1">Cell membrane</location>
        <topology evidence="1">Multi-pass membrane protein</topology>
    </subcellularLocation>
</comment>
<gene>
    <name evidence="10" type="ORF">ACFSO8_01845</name>
</gene>
<feature type="transmembrane region" description="Helical" evidence="7">
    <location>
        <begin position="296"/>
        <end position="315"/>
    </location>
</feature>
<dbReference type="PROSITE" id="PS00211">
    <property type="entry name" value="ABC_TRANSPORTER_1"/>
    <property type="match status" value="1"/>
</dbReference>
<accession>A0ABW5K5N2</accession>
<keyword evidence="5 7" id="KW-1133">Transmembrane helix</keyword>
<evidence type="ECO:0000256" key="5">
    <source>
        <dbReference type="ARBA" id="ARBA00022989"/>
    </source>
</evidence>
<feature type="transmembrane region" description="Helical" evidence="7">
    <location>
        <begin position="176"/>
        <end position="194"/>
    </location>
</feature>
<dbReference type="Proteomes" id="UP001597394">
    <property type="component" value="Unassembled WGS sequence"/>
</dbReference>
<evidence type="ECO:0000256" key="1">
    <source>
        <dbReference type="ARBA" id="ARBA00004651"/>
    </source>
</evidence>
<keyword evidence="4 10" id="KW-0067">ATP-binding</keyword>
<dbReference type="PROSITE" id="PS50929">
    <property type="entry name" value="ABC_TM1F"/>
    <property type="match status" value="1"/>
</dbReference>
<evidence type="ECO:0000256" key="4">
    <source>
        <dbReference type="ARBA" id="ARBA00022840"/>
    </source>
</evidence>
<feature type="domain" description="ABC transporter" evidence="8">
    <location>
        <begin position="351"/>
        <end position="588"/>
    </location>
</feature>
<dbReference type="Gene3D" id="3.40.50.300">
    <property type="entry name" value="P-loop containing nucleotide triphosphate hydrolases"/>
    <property type="match status" value="1"/>
</dbReference>
<keyword evidence="2 7" id="KW-0812">Transmembrane</keyword>
<dbReference type="InterPro" id="IPR017871">
    <property type="entry name" value="ABC_transporter-like_CS"/>
</dbReference>
<evidence type="ECO:0000256" key="2">
    <source>
        <dbReference type="ARBA" id="ARBA00022692"/>
    </source>
</evidence>
<evidence type="ECO:0000256" key="3">
    <source>
        <dbReference type="ARBA" id="ARBA00022741"/>
    </source>
</evidence>
<dbReference type="Pfam" id="PF00664">
    <property type="entry name" value="ABC_membrane"/>
    <property type="match status" value="1"/>
</dbReference>
<evidence type="ECO:0000259" key="9">
    <source>
        <dbReference type="PROSITE" id="PS50929"/>
    </source>
</evidence>
<protein>
    <submittedName>
        <fullName evidence="10">ABC transporter ATP-binding protein</fullName>
    </submittedName>
</protein>
<feature type="transmembrane region" description="Helical" evidence="7">
    <location>
        <begin position="72"/>
        <end position="90"/>
    </location>
</feature>
<dbReference type="InterPro" id="IPR036640">
    <property type="entry name" value="ABC1_TM_sf"/>
</dbReference>
<keyword evidence="3" id="KW-0547">Nucleotide-binding</keyword>
<proteinExistence type="predicted"/>
<evidence type="ECO:0000313" key="10">
    <source>
        <dbReference type="EMBL" id="MFD2544193.1"/>
    </source>
</evidence>
<feature type="domain" description="ABC transmembrane type-1" evidence="9">
    <location>
        <begin position="16"/>
        <end position="319"/>
    </location>
</feature>
<dbReference type="Gene3D" id="1.20.1560.10">
    <property type="entry name" value="ABC transporter type 1, transmembrane domain"/>
    <property type="match status" value="1"/>
</dbReference>
<organism evidence="10 11">
    <name type="scientific">Kaistella montana</name>
    <dbReference type="NCBI Taxonomy" id="1849733"/>
    <lineage>
        <taxon>Bacteria</taxon>
        <taxon>Pseudomonadati</taxon>
        <taxon>Bacteroidota</taxon>
        <taxon>Flavobacteriia</taxon>
        <taxon>Flavobacteriales</taxon>
        <taxon>Weeksellaceae</taxon>
        <taxon>Chryseobacterium group</taxon>
        <taxon>Kaistella</taxon>
    </lineage>
</organism>